<dbReference type="Pfam" id="PF02120">
    <property type="entry name" value="Flg_hook"/>
    <property type="match status" value="1"/>
</dbReference>
<name>A0A0M6WUM7_9FIRM</name>
<gene>
    <name evidence="2" type="ORF">M72_12411</name>
</gene>
<protein>
    <recommendedName>
        <fullName evidence="1">Flagellar hook-length control protein-like C-terminal domain-containing protein</fullName>
    </recommendedName>
</protein>
<evidence type="ECO:0000313" key="3">
    <source>
        <dbReference type="Proteomes" id="UP000049979"/>
    </source>
</evidence>
<dbReference type="STRING" id="301302.ERS852420_01327"/>
<reference evidence="3" key="1">
    <citation type="submission" date="2015-05" db="EMBL/GenBank/DDBJ databases">
        <authorList>
            <consortium name="Pathogen Informatics"/>
        </authorList>
    </citation>
    <scope>NUCLEOTIDE SEQUENCE [LARGE SCALE GENOMIC DNA]</scope>
    <source>
        <strain evidence="3">M72</strain>
    </source>
</reference>
<keyword evidence="3" id="KW-1185">Reference proteome</keyword>
<dbReference type="InterPro" id="IPR021136">
    <property type="entry name" value="Flagellar_hook_control-like_C"/>
</dbReference>
<evidence type="ECO:0000313" key="2">
    <source>
        <dbReference type="EMBL" id="CRL41462.1"/>
    </source>
</evidence>
<dbReference type="RefSeq" id="WP_055068465.1">
    <property type="nucleotide sequence ID" value="NZ_CP173697.1"/>
</dbReference>
<dbReference type="Proteomes" id="UP000049979">
    <property type="component" value="Unassembled WGS sequence"/>
</dbReference>
<dbReference type="GeneID" id="99747064"/>
<accession>A0A0M6WUM7</accession>
<evidence type="ECO:0000259" key="1">
    <source>
        <dbReference type="Pfam" id="PF02120"/>
    </source>
</evidence>
<feature type="domain" description="Flagellar hook-length control protein-like C-terminal" evidence="1">
    <location>
        <begin position="494"/>
        <end position="560"/>
    </location>
</feature>
<dbReference type="OrthoDB" id="1938931at2"/>
<dbReference type="InterPro" id="IPR038610">
    <property type="entry name" value="FliK-like_C_sf"/>
</dbReference>
<sequence length="597" mass="66358">MQISDLVKQYHQAISSGAETLTGTKGVENLVASLRSLTKGNIFEGTVTSVKNGRVTLSLSGGQQVMARLDGKISLMEGESMFFQVKSNDGTQIAIRPFAIDGAGANYTLMQALSAAGLSAQPEYLSMVDRMMEEQMPIDRESLQQMARLVNANPRIDVQTLVQMQKLGIPITVENASQFENYTNDSQAITRELDALIEQFPQSLTGTEGTPVKTETMRQLGNELLQILTDGLEEVPQQIQSPEPDMAYNLDGLNYESVQTDTAETQMQTEAAPETATETVQEHPEILSQQEGQAAAEEKGVAGQQEAETMETVSGKTTYTGQMSQTPHTLGAVLSQEQLQHLNRMIGDILGKPQSAYNANSGTVEVLKDLQQLCKDPLPLEREHLGKLFSSREFQALVRDTAEQQWMAKPGDLKEGDYVGRLYERLNSQMEKIESALKNAGQEHTAFSQMAGEIHSNVEFMNQVNQMYTYAQIPLKMSGQHASGELFVYTNKKALAQGEKDLTAFLHLDLDHLGSTDVSVRMRGREVSTRFYLDNDTAYALLEKNYPVLEARLEKKGYHCKIDVVNEEKHVNFVDDFLKMDQPAATQLHRYSFDMRA</sequence>
<organism evidence="2 3">
    <name type="scientific">Roseburia faecis</name>
    <dbReference type="NCBI Taxonomy" id="301302"/>
    <lineage>
        <taxon>Bacteria</taxon>
        <taxon>Bacillati</taxon>
        <taxon>Bacillota</taxon>
        <taxon>Clostridia</taxon>
        <taxon>Lachnospirales</taxon>
        <taxon>Lachnospiraceae</taxon>
        <taxon>Roseburia</taxon>
    </lineage>
</organism>
<dbReference type="EMBL" id="CVRR01000048">
    <property type="protein sequence ID" value="CRL41462.1"/>
    <property type="molecule type" value="Genomic_DNA"/>
</dbReference>
<dbReference type="Gene3D" id="3.30.750.140">
    <property type="match status" value="1"/>
</dbReference>
<dbReference type="AlphaFoldDB" id="A0A0M6WUM7"/>
<proteinExistence type="predicted"/>